<evidence type="ECO:0000313" key="2">
    <source>
        <dbReference type="EMBL" id="QQR35335.1"/>
    </source>
</evidence>
<reference evidence="2 3" key="1">
    <citation type="submission" date="2021-01" db="EMBL/GenBank/DDBJ databases">
        <title>Genome seq and assembly of Devosia sp. G19.</title>
        <authorList>
            <person name="Chhetri G."/>
        </authorList>
    </citation>
    <scope>NUCLEOTIDE SEQUENCE [LARGE SCALE GENOMIC DNA]</scope>
    <source>
        <strain evidence="2 3">G19</strain>
    </source>
</reference>
<dbReference type="SUPFAM" id="SSF56112">
    <property type="entry name" value="Protein kinase-like (PK-like)"/>
    <property type="match status" value="1"/>
</dbReference>
<dbReference type="Proteomes" id="UP000595460">
    <property type="component" value="Chromosome"/>
</dbReference>
<keyword evidence="3" id="KW-1185">Reference proteome</keyword>
<organism evidence="2 3">
    <name type="scientific">Devosia oryziradicis</name>
    <dbReference type="NCBI Taxonomy" id="2801335"/>
    <lineage>
        <taxon>Bacteria</taxon>
        <taxon>Pseudomonadati</taxon>
        <taxon>Pseudomonadota</taxon>
        <taxon>Alphaproteobacteria</taxon>
        <taxon>Hyphomicrobiales</taxon>
        <taxon>Devosiaceae</taxon>
        <taxon>Devosia</taxon>
    </lineage>
</organism>
<gene>
    <name evidence="2" type="ORF">JI749_13350</name>
</gene>
<dbReference type="InterPro" id="IPR011009">
    <property type="entry name" value="Kinase-like_dom_sf"/>
</dbReference>
<protein>
    <submittedName>
        <fullName evidence="2">Phosphotransferase</fullName>
    </submittedName>
</protein>
<name>A0ABX7BY37_9HYPH</name>
<sequence>MAVDLPAHPALRPLPLHYEPISGEVADTLRRDLGARAVDRARTAHAAPYGYYRVTGEQALFVKVSPRERLSHVQAVQALVTQLQGAGCPVQPMLGAPLHITEDAMGLIYPYIPERFAQDSTSEAGQVGAALRGIHEALSSIAPSVAPAKISEQWHAVILRLRNCASQDPLVGEKAADILSRWEAVVDMLDQGSQLIHNDYHRGNVLMGPEGVVAVLDFDDAIAATGSPLIDLAIGLERFCLAGAAPALGARLSAAFLGGYGRGLADLSAGELECIATARLLFSLGILHANPRWDDPGWQAEHEKFIGLLANWQMWQQMLVEAGLRP</sequence>
<evidence type="ECO:0000313" key="3">
    <source>
        <dbReference type="Proteomes" id="UP000595460"/>
    </source>
</evidence>
<dbReference type="Gene3D" id="3.90.1200.10">
    <property type="match status" value="1"/>
</dbReference>
<proteinExistence type="predicted"/>
<dbReference type="Pfam" id="PF01636">
    <property type="entry name" value="APH"/>
    <property type="match status" value="1"/>
</dbReference>
<dbReference type="EMBL" id="CP068047">
    <property type="protein sequence ID" value="QQR35335.1"/>
    <property type="molecule type" value="Genomic_DNA"/>
</dbReference>
<dbReference type="InterPro" id="IPR002575">
    <property type="entry name" value="Aminoglycoside_PTrfase"/>
</dbReference>
<evidence type="ECO:0000259" key="1">
    <source>
        <dbReference type="Pfam" id="PF01636"/>
    </source>
</evidence>
<feature type="domain" description="Aminoglycoside phosphotransferase" evidence="1">
    <location>
        <begin position="50"/>
        <end position="262"/>
    </location>
</feature>
<accession>A0ABX7BY37</accession>